<dbReference type="PANTHER" id="PTHR43736:SF1">
    <property type="entry name" value="DIHYDRONEOPTERIN TRIPHOSPHATE DIPHOSPHATASE"/>
    <property type="match status" value="1"/>
</dbReference>
<evidence type="ECO:0000259" key="3">
    <source>
        <dbReference type="PROSITE" id="PS51462"/>
    </source>
</evidence>
<dbReference type="EMBL" id="CP097899">
    <property type="protein sequence ID" value="URN93672.1"/>
    <property type="molecule type" value="Genomic_DNA"/>
</dbReference>
<feature type="domain" description="Nudix hydrolase" evidence="3">
    <location>
        <begin position="23"/>
        <end position="175"/>
    </location>
</feature>
<dbReference type="PROSITE" id="PS00893">
    <property type="entry name" value="NUDIX_BOX"/>
    <property type="match status" value="1"/>
</dbReference>
<evidence type="ECO:0000313" key="4">
    <source>
        <dbReference type="EMBL" id="URN93672.1"/>
    </source>
</evidence>
<dbReference type="InterPro" id="IPR020084">
    <property type="entry name" value="NUDIX_hydrolase_CS"/>
</dbReference>
<sequence length="260" mass="29601">MSSPQNKDALEQYNVKDYRTPDGYTADITVFTIVPIEQKPFSPPVMDLQMMLIQRSMHNSEGKPNIEAGKWAIAGGFIEESETGYKAALRELEEETGVKDLHIEHFGVYDKPGRDPRGWIISNTFLAIVPFHKLAERKAGDDASDVRMFSVKEVLTLDLAFDHKQIIQDSIAVITEKLLQTTTAKEFLPEEFTYSELQAVLATVTDDPVIMSNPSFIRKMKQLPFIEAIEGKTVTRTSKRKTQLYRFKEVSINYSIYHMS</sequence>
<protein>
    <submittedName>
        <fullName evidence="4">NUDIX hydrolase</fullName>
    </submittedName>
</protein>
<keyword evidence="2 4" id="KW-0378">Hydrolase</keyword>
<dbReference type="AlphaFoldDB" id="A0A9J6ZCM5"/>
<dbReference type="KEGG" id="plig:NAG76_17850"/>
<proteinExistence type="inferred from homology"/>
<dbReference type="InterPro" id="IPR000086">
    <property type="entry name" value="NUDIX_hydrolase_dom"/>
</dbReference>
<dbReference type="Gene3D" id="1.10.10.10">
    <property type="entry name" value="Winged helix-like DNA-binding domain superfamily/Winged helix DNA-binding domain"/>
    <property type="match status" value="1"/>
</dbReference>
<accession>A0A9J6ZCM5</accession>
<dbReference type="Proteomes" id="UP001056756">
    <property type="component" value="Chromosome"/>
</dbReference>
<evidence type="ECO:0000313" key="5">
    <source>
        <dbReference type="Proteomes" id="UP001056756"/>
    </source>
</evidence>
<reference evidence="4" key="1">
    <citation type="submission" date="2022-05" db="EMBL/GenBank/DDBJ databases">
        <title>Novel bacterial taxa in a minimal lignocellulolytic consortium and its capacity to transform plastics disclosed by genome-resolved metagenomics.</title>
        <authorList>
            <person name="Rodriguez C.A.D."/>
            <person name="Diaz-Garcia L."/>
            <person name="Herrera K."/>
            <person name="Tarazona N.A."/>
            <person name="Sproer C."/>
            <person name="Overmann J."/>
            <person name="Jimenez D.J."/>
        </authorList>
    </citation>
    <scope>NUCLEOTIDE SEQUENCE</scope>
    <source>
        <strain evidence="4">MAG5</strain>
    </source>
</reference>
<dbReference type="SUPFAM" id="SSF55811">
    <property type="entry name" value="Nudix"/>
    <property type="match status" value="1"/>
</dbReference>
<name>A0A9J6ZCM5_9BACL</name>
<evidence type="ECO:0000256" key="2">
    <source>
        <dbReference type="ARBA" id="ARBA00022801"/>
    </source>
</evidence>
<dbReference type="PROSITE" id="PS51462">
    <property type="entry name" value="NUDIX"/>
    <property type="match status" value="1"/>
</dbReference>
<organism evidence="4 5">
    <name type="scientific">Candidatus Pristimantibacillus lignocellulolyticus</name>
    <dbReference type="NCBI Taxonomy" id="2994561"/>
    <lineage>
        <taxon>Bacteria</taxon>
        <taxon>Bacillati</taxon>
        <taxon>Bacillota</taxon>
        <taxon>Bacilli</taxon>
        <taxon>Bacillales</taxon>
        <taxon>Paenibacillaceae</taxon>
        <taxon>Candidatus Pristimantibacillus</taxon>
    </lineage>
</organism>
<dbReference type="Gene3D" id="3.90.79.10">
    <property type="entry name" value="Nucleoside Triphosphate Pyrophosphohydrolase"/>
    <property type="match status" value="1"/>
</dbReference>
<dbReference type="Pfam" id="PF21906">
    <property type="entry name" value="WHD_NrtR"/>
    <property type="match status" value="1"/>
</dbReference>
<dbReference type="InterPro" id="IPR036390">
    <property type="entry name" value="WH_DNA-bd_sf"/>
</dbReference>
<dbReference type="InterPro" id="IPR036388">
    <property type="entry name" value="WH-like_DNA-bd_sf"/>
</dbReference>
<dbReference type="InterPro" id="IPR015797">
    <property type="entry name" value="NUDIX_hydrolase-like_dom_sf"/>
</dbReference>
<dbReference type="Pfam" id="PF00293">
    <property type="entry name" value="NUDIX"/>
    <property type="match status" value="1"/>
</dbReference>
<dbReference type="PANTHER" id="PTHR43736">
    <property type="entry name" value="ADP-RIBOSE PYROPHOSPHATASE"/>
    <property type="match status" value="1"/>
</dbReference>
<dbReference type="CDD" id="cd18873">
    <property type="entry name" value="NUDIX_NadM_like"/>
    <property type="match status" value="1"/>
</dbReference>
<dbReference type="SUPFAM" id="SSF46785">
    <property type="entry name" value="Winged helix' DNA-binding domain"/>
    <property type="match status" value="1"/>
</dbReference>
<dbReference type="InterPro" id="IPR054105">
    <property type="entry name" value="WHD_NrtR"/>
</dbReference>
<gene>
    <name evidence="4" type="ORF">NAG76_17850</name>
</gene>
<comment type="similarity">
    <text evidence="1">Belongs to the Nudix hydrolase family.</text>
</comment>
<evidence type="ECO:0000256" key="1">
    <source>
        <dbReference type="ARBA" id="ARBA00005582"/>
    </source>
</evidence>
<dbReference type="GO" id="GO:0016787">
    <property type="term" value="F:hydrolase activity"/>
    <property type="evidence" value="ECO:0007669"/>
    <property type="project" value="UniProtKB-KW"/>
</dbReference>